<dbReference type="GO" id="GO:0004312">
    <property type="term" value="F:fatty acid synthase activity"/>
    <property type="evidence" value="ECO:0007669"/>
    <property type="project" value="TreeGrafter"/>
</dbReference>
<dbReference type="Gene3D" id="3.30.70.250">
    <property type="entry name" value="Malonyl-CoA ACP transacylase, ACP-binding"/>
    <property type="match status" value="1"/>
</dbReference>
<evidence type="ECO:0000259" key="3">
    <source>
        <dbReference type="SMART" id="SM00827"/>
    </source>
</evidence>
<gene>
    <name evidence="4" type="primary">ppsE</name>
    <name evidence="4" type="ORF">NCTC10918_01927</name>
</gene>
<dbReference type="GO" id="GO:0006633">
    <property type="term" value="P:fatty acid biosynthetic process"/>
    <property type="evidence" value="ECO:0007669"/>
    <property type="project" value="TreeGrafter"/>
</dbReference>
<proteinExistence type="predicted"/>
<evidence type="ECO:0000313" key="5">
    <source>
        <dbReference type="Proteomes" id="UP000270988"/>
    </source>
</evidence>
<dbReference type="PANTHER" id="PTHR43775:SF37">
    <property type="entry name" value="SI:DKEY-61P9.11"/>
    <property type="match status" value="1"/>
</dbReference>
<evidence type="ECO:0000256" key="2">
    <source>
        <dbReference type="ARBA" id="ARBA00022553"/>
    </source>
</evidence>
<reference evidence="4 5" key="1">
    <citation type="submission" date="2018-12" db="EMBL/GenBank/DDBJ databases">
        <authorList>
            <consortium name="Pathogen Informatics"/>
        </authorList>
    </citation>
    <scope>NUCLEOTIDE SEQUENCE [LARGE SCALE GENOMIC DNA]</scope>
    <source>
        <strain evidence="4 5">NCTC10918</strain>
    </source>
</reference>
<dbReference type="EMBL" id="LR134521">
    <property type="protein sequence ID" value="VEJ30643.1"/>
    <property type="molecule type" value="Genomic_DNA"/>
</dbReference>
<dbReference type="InterPro" id="IPR016035">
    <property type="entry name" value="Acyl_Trfase/lysoPLipase"/>
</dbReference>
<keyword evidence="4" id="KW-0808">Transferase</keyword>
<organism evidence="4 5">
    <name type="scientific">Rothia dentocariosa</name>
    <dbReference type="NCBI Taxonomy" id="2047"/>
    <lineage>
        <taxon>Bacteria</taxon>
        <taxon>Bacillati</taxon>
        <taxon>Actinomycetota</taxon>
        <taxon>Actinomycetes</taxon>
        <taxon>Micrococcales</taxon>
        <taxon>Micrococcaceae</taxon>
        <taxon>Rothia</taxon>
    </lineage>
</organism>
<dbReference type="SUPFAM" id="SSF52151">
    <property type="entry name" value="FabD/lysophospholipase-like"/>
    <property type="match status" value="1"/>
</dbReference>
<dbReference type="Gene3D" id="3.40.366.10">
    <property type="entry name" value="Malonyl-Coenzyme A Acyl Carrier Protein, domain 2"/>
    <property type="match status" value="1"/>
</dbReference>
<dbReference type="InterPro" id="IPR014043">
    <property type="entry name" value="Acyl_transferase_dom"/>
</dbReference>
<name>A0A448UXJ4_9MICC</name>
<evidence type="ECO:0000256" key="1">
    <source>
        <dbReference type="ARBA" id="ARBA00022450"/>
    </source>
</evidence>
<dbReference type="SMART" id="SM00827">
    <property type="entry name" value="PKS_AT"/>
    <property type="match status" value="1"/>
</dbReference>
<dbReference type="AlphaFoldDB" id="A0A448UXJ4"/>
<dbReference type="PANTHER" id="PTHR43775">
    <property type="entry name" value="FATTY ACID SYNTHASE"/>
    <property type="match status" value="1"/>
</dbReference>
<dbReference type="EC" id="2.3.1.41" evidence="4"/>
<dbReference type="Proteomes" id="UP000270988">
    <property type="component" value="Chromosome"/>
</dbReference>
<dbReference type="Pfam" id="PF00698">
    <property type="entry name" value="Acyl_transf_1"/>
    <property type="match status" value="1"/>
</dbReference>
<dbReference type="InterPro" id="IPR001227">
    <property type="entry name" value="Ac_transferase_dom_sf"/>
</dbReference>
<keyword evidence="2" id="KW-0597">Phosphoprotein</keyword>
<dbReference type="InterPro" id="IPR050091">
    <property type="entry name" value="PKS_NRPS_Biosynth_Enz"/>
</dbReference>
<accession>A0A448UXJ4</accession>
<dbReference type="GO" id="GO:0004315">
    <property type="term" value="F:3-oxoacyl-[acyl-carrier-protein] synthase activity"/>
    <property type="evidence" value="ECO:0007669"/>
    <property type="project" value="UniProtKB-EC"/>
</dbReference>
<evidence type="ECO:0000313" key="4">
    <source>
        <dbReference type="EMBL" id="VEJ30643.1"/>
    </source>
</evidence>
<sequence length="323" mass="35474">MVVVKKRPIVFLAGGQGAQFTGMGISQFENDPIFRETMNSLLSGPILSPIKQAWLNGSEDIINKSSFTQPLLIALGVASSRSLTARGVRPDALLGHSAGEFALAIFAGLMSDEETHYVLENRYEILKYGSSGSMQAVRSNSRVIESLIRNNELSAWIAAENSPAQCLVSAECEILAKFVEIANENSILSLPATSDMPFHSPLFKEKALEIEEILTKVQLSELQVPMISGSTGSWISSAECLQPKFWADQIWKRVKFWSALDVLLQQEWTIVDLGPGTGISAIVSGHPSVRSGKSEVISLMPARRQDQFADWLQKVKYIEKICS</sequence>
<keyword evidence="4" id="KW-0012">Acyltransferase</keyword>
<protein>
    <submittedName>
        <fullName evidence="4">Beta-ketoacyl-acyl-carrier-protein synthase I</fullName>
        <ecNumber evidence="4">2.3.1.41</ecNumber>
    </submittedName>
</protein>
<feature type="domain" description="Malonyl-CoA:ACP transacylase (MAT)" evidence="3">
    <location>
        <begin position="12"/>
        <end position="304"/>
    </location>
</feature>
<keyword evidence="1" id="KW-0596">Phosphopantetheine</keyword>